<dbReference type="EMBL" id="KC153978">
    <property type="protein sequence ID" value="AGA63898.1"/>
    <property type="molecule type" value="Genomic_DNA"/>
</dbReference>
<keyword evidence="2" id="KW-0808">Transferase</keyword>
<keyword evidence="1" id="KW-0472">Membrane</keyword>
<organism evidence="2">
    <name type="scientific">Calliarthron tuberculosum</name>
    <name type="common">Coralline red alga</name>
    <name type="synonym">Corallina tuberculosa</name>
    <dbReference type="NCBI Taxonomy" id="48942"/>
    <lineage>
        <taxon>Eukaryota</taxon>
        <taxon>Rhodophyta</taxon>
        <taxon>Florideophyceae</taxon>
        <taxon>Corallinophycidae</taxon>
        <taxon>Corallinales</taxon>
        <taxon>Corallinaceae</taxon>
        <taxon>Corallinoideae</taxon>
        <taxon>Calliarthron</taxon>
    </lineage>
</organism>
<keyword evidence="1" id="KW-0812">Transmembrane</keyword>
<evidence type="ECO:0000313" key="2">
    <source>
        <dbReference type="EMBL" id="AGA63898.1"/>
    </source>
</evidence>
<keyword evidence="1" id="KW-1133">Transmembrane helix</keyword>
<keyword evidence="2" id="KW-0548">Nucleotidyltransferase</keyword>
<dbReference type="AlphaFoldDB" id="M4IU82"/>
<keyword evidence="2" id="KW-0695">RNA-directed DNA polymerase</keyword>
<keyword evidence="2" id="KW-0150">Chloroplast</keyword>
<dbReference type="RefSeq" id="YP_007878287.1">
    <property type="nucleotide sequence ID" value="NC_021075.1"/>
</dbReference>
<dbReference type="GeneID" id="15329263"/>
<proteinExistence type="predicted"/>
<feature type="transmembrane region" description="Helical" evidence="1">
    <location>
        <begin position="256"/>
        <end position="276"/>
    </location>
</feature>
<keyword evidence="2" id="KW-0934">Plastid</keyword>
<reference evidence="2" key="1">
    <citation type="journal article" date="2013" name="PLoS ONE">
        <title>Evolution of red algal plastid genomes: ancient architectures, introns, horizontal gene transfer, and taxonomic utility of plastid markers.</title>
        <authorList>
            <person name="Janouskovec J."/>
            <person name="Liu S.-L."/>
            <person name="Martone P.T."/>
            <person name="Carre W."/>
            <person name="Leblanc C."/>
            <person name="Collen J."/>
            <person name="Keeling P.J."/>
        </authorList>
    </citation>
    <scope>NUCLEOTIDE SEQUENCE</scope>
</reference>
<gene>
    <name evidence="2" type="primary">ORF360</name>
</gene>
<name>M4IU82_CALTB</name>
<accession>M4IU82</accession>
<sequence>MYKLNYIAEYEQFINFDNIKHLVLCIQKKIYLFSKKCDIRNVIKLRKYFLNQQEYYLVIIKKILKFFKQKYSLTKNYSSKLMIYLYFIIYYKYSYNYHLINLIRNKVCQYLIYLFLKADSIARYEVYSHENQNKKDIEVLKYKAHLFFNKKYLNSNKYTQISLTSKNINKENNISQIDSCIGISKKLNYLLRQQNLFKSYDLKKSKQYILFNKYENKLYELLNDILYIGLEWNIYINLQVQSIYKNIFINRKNNQFFFVVEYLNIIFLNIAIAQFLNQVGVNIYCTSMNIHNNIKKYVYAKNVNIQFNRYNNLIVKPTKISINNLFYNIRYILYAKDHKGLWRINKYTNINKVRYRINDLLYSWYYLYNNIVDYNVISQINQKVDRMFYIWQTKR</sequence>
<geneLocation type="chloroplast" evidence="2"/>
<evidence type="ECO:0000256" key="1">
    <source>
        <dbReference type="SAM" id="Phobius"/>
    </source>
</evidence>
<protein>
    <submittedName>
        <fullName evidence="2">Putative group II intron reverse transcriptase/maturase protein</fullName>
    </submittedName>
</protein>
<dbReference type="GO" id="GO:0003964">
    <property type="term" value="F:RNA-directed DNA polymerase activity"/>
    <property type="evidence" value="ECO:0007669"/>
    <property type="project" value="UniProtKB-KW"/>
</dbReference>